<name>A0AAD7H2J0_MYCRO</name>
<comment type="caution">
    <text evidence="2">The sequence shown here is derived from an EMBL/GenBank/DDBJ whole genome shotgun (WGS) entry which is preliminary data.</text>
</comment>
<gene>
    <name evidence="2" type="ORF">B0H17DRAFT_1190427</name>
</gene>
<evidence type="ECO:0000313" key="2">
    <source>
        <dbReference type="EMBL" id="KAJ7710729.1"/>
    </source>
</evidence>
<sequence>MAQMNYRAINWNSTTKGSTVAGRVSFASSTFGTGYRVNAAKEVIIFGGPVGLLQLLQLSANLQAKKALQPSCRRPYATLYVEPPPCKIMTLNALSDIDPPKPSRENGLNRYSTFLSSSTPPLASRQWIIGFEPVYHWLPPSYRPPVDDMLYEIQKDLQETPLTMALMKPDAWKVQAASSVVEGIDLLKNRPGSLEGLGALDRRVAAHVEMGSTSYFITANARYVPLLPEVDSKVIVMRRDMRFGPDNHVLWPHLYSDRFCHLLAIPRAPTSPQGQEELGVMWWNAIPADFTKIALLCYALIDEYEQYVKSLPIGTKPPLLFPQIVQRLRLGLERLTIPSTYVRMVLGVTTVHREYLELTGLLQYMTKYKLCLEAIEDPAADHAHPDYCIGCFTDDPRIAQLCWKACLPRWLIRPLKVFAEERIWKVVVPFEATTFLEMKTAAGFTPVSALQLEDRPYLVRHITENTLWYRNPFRTSTPDVASASSAGASHVEREGEESARAGACRNPVSAPSRGKGSPYTGARAQVKALKETKGLNPKAKPARDKFLPFDRPEMLSTITLWATALAAIDRSRPPSCGIDLPQLNVLPEPALLASPEDEARRCMLYHHYRLMHDALMFRLVDRSQPHELLTTQQWRDILQGKVIKQGKAGTHAQARSASLEELLSLAFSACGINALEEFPVPPEAIPPMHVHTTKEVLWELAEMSFRYEFLALDACTSGLDRPSKCRKCFQKKARTLDYTFHLTSTNFANFVLVLCHSTSR</sequence>
<keyword evidence="3" id="KW-1185">Reference proteome</keyword>
<proteinExistence type="predicted"/>
<accession>A0AAD7H2J0</accession>
<evidence type="ECO:0000313" key="3">
    <source>
        <dbReference type="Proteomes" id="UP001221757"/>
    </source>
</evidence>
<dbReference type="Proteomes" id="UP001221757">
    <property type="component" value="Unassembled WGS sequence"/>
</dbReference>
<dbReference type="EMBL" id="JARKIE010000001">
    <property type="protein sequence ID" value="KAJ7710729.1"/>
    <property type="molecule type" value="Genomic_DNA"/>
</dbReference>
<feature type="compositionally biased region" description="Basic and acidic residues" evidence="1">
    <location>
        <begin position="490"/>
        <end position="499"/>
    </location>
</feature>
<organism evidence="2 3">
    <name type="scientific">Mycena rosella</name>
    <name type="common">Pink bonnet</name>
    <name type="synonym">Agaricus rosellus</name>
    <dbReference type="NCBI Taxonomy" id="1033263"/>
    <lineage>
        <taxon>Eukaryota</taxon>
        <taxon>Fungi</taxon>
        <taxon>Dikarya</taxon>
        <taxon>Basidiomycota</taxon>
        <taxon>Agaricomycotina</taxon>
        <taxon>Agaricomycetes</taxon>
        <taxon>Agaricomycetidae</taxon>
        <taxon>Agaricales</taxon>
        <taxon>Marasmiineae</taxon>
        <taxon>Mycenaceae</taxon>
        <taxon>Mycena</taxon>
    </lineage>
</organism>
<reference evidence="2" key="1">
    <citation type="submission" date="2023-03" db="EMBL/GenBank/DDBJ databases">
        <title>Massive genome expansion in bonnet fungi (Mycena s.s.) driven by repeated elements and novel gene families across ecological guilds.</title>
        <authorList>
            <consortium name="Lawrence Berkeley National Laboratory"/>
            <person name="Harder C.B."/>
            <person name="Miyauchi S."/>
            <person name="Viragh M."/>
            <person name="Kuo A."/>
            <person name="Thoen E."/>
            <person name="Andreopoulos B."/>
            <person name="Lu D."/>
            <person name="Skrede I."/>
            <person name="Drula E."/>
            <person name="Henrissat B."/>
            <person name="Morin E."/>
            <person name="Kohler A."/>
            <person name="Barry K."/>
            <person name="LaButti K."/>
            <person name="Morin E."/>
            <person name="Salamov A."/>
            <person name="Lipzen A."/>
            <person name="Mereny Z."/>
            <person name="Hegedus B."/>
            <person name="Baldrian P."/>
            <person name="Stursova M."/>
            <person name="Weitz H."/>
            <person name="Taylor A."/>
            <person name="Grigoriev I.V."/>
            <person name="Nagy L.G."/>
            <person name="Martin F."/>
            <person name="Kauserud H."/>
        </authorList>
    </citation>
    <scope>NUCLEOTIDE SEQUENCE</scope>
    <source>
        <strain evidence="2">CBHHK067</strain>
    </source>
</reference>
<protein>
    <submittedName>
        <fullName evidence="2">Uncharacterized protein</fullName>
    </submittedName>
</protein>
<dbReference type="AlphaFoldDB" id="A0AAD7H2J0"/>
<evidence type="ECO:0000256" key="1">
    <source>
        <dbReference type="SAM" id="MobiDB-lite"/>
    </source>
</evidence>
<feature type="region of interest" description="Disordered" evidence="1">
    <location>
        <begin position="480"/>
        <end position="520"/>
    </location>
</feature>